<dbReference type="SUPFAM" id="SSF54534">
    <property type="entry name" value="FKBP-like"/>
    <property type="match status" value="1"/>
</dbReference>
<keyword evidence="6" id="KW-0472">Membrane</keyword>
<keyword evidence="14" id="KW-1185">Reference proteome</keyword>
<dbReference type="InterPro" id="IPR000297">
    <property type="entry name" value="PPIase_PpiC"/>
</dbReference>
<dbReference type="PROSITE" id="PS50198">
    <property type="entry name" value="PPIC_PPIASE_2"/>
    <property type="match status" value="1"/>
</dbReference>
<dbReference type="PANTHER" id="PTHR47529">
    <property type="entry name" value="PEPTIDYL-PROLYL CIS-TRANS ISOMERASE D"/>
    <property type="match status" value="1"/>
</dbReference>
<dbReference type="InterPro" id="IPR027304">
    <property type="entry name" value="Trigger_fact/SurA_dom_sf"/>
</dbReference>
<keyword evidence="11 13" id="KW-0413">Isomerase</keyword>
<dbReference type="STRING" id="1333662.LPB303_05600"/>
<evidence type="ECO:0000256" key="3">
    <source>
        <dbReference type="ARBA" id="ARBA00022519"/>
    </source>
</evidence>
<keyword evidence="11" id="KW-0697">Rotamase</keyword>
<dbReference type="PANTHER" id="PTHR47529:SF1">
    <property type="entry name" value="PERIPLASMIC CHAPERONE PPID"/>
    <property type="match status" value="1"/>
</dbReference>
<name>A0A176TD15_9FLAO</name>
<evidence type="ECO:0000256" key="9">
    <source>
        <dbReference type="ARBA" id="ARBA00040743"/>
    </source>
</evidence>
<evidence type="ECO:0000313" key="14">
    <source>
        <dbReference type="Proteomes" id="UP000076923"/>
    </source>
</evidence>
<keyword evidence="7" id="KW-0143">Chaperone</keyword>
<gene>
    <name evidence="13" type="ORF">LPB303_05600</name>
</gene>
<evidence type="ECO:0000256" key="1">
    <source>
        <dbReference type="ARBA" id="ARBA00004382"/>
    </source>
</evidence>
<dbReference type="InterPro" id="IPR052029">
    <property type="entry name" value="PpiD_chaperone"/>
</dbReference>
<reference evidence="13 14" key="1">
    <citation type="submission" date="2016-02" db="EMBL/GenBank/DDBJ databases">
        <title>Draft genome sequence of Polaribacter atrinae KACC17473.</title>
        <authorList>
            <person name="Shin S.-K."/>
            <person name="Yi H."/>
        </authorList>
    </citation>
    <scope>NUCLEOTIDE SEQUENCE [LARGE SCALE GENOMIC DNA]</scope>
    <source>
        <strain evidence="13 14">KACC 17473</strain>
    </source>
</reference>
<organism evidence="13 14">
    <name type="scientific">Polaribacter atrinae</name>
    <dbReference type="NCBI Taxonomy" id="1333662"/>
    <lineage>
        <taxon>Bacteria</taxon>
        <taxon>Pseudomonadati</taxon>
        <taxon>Bacteroidota</taxon>
        <taxon>Flavobacteriia</taxon>
        <taxon>Flavobacteriales</taxon>
        <taxon>Flavobacteriaceae</taxon>
    </lineage>
</organism>
<dbReference type="Gene3D" id="3.10.50.40">
    <property type="match status" value="1"/>
</dbReference>
<protein>
    <recommendedName>
        <fullName evidence="9">Periplasmic chaperone PpiD</fullName>
    </recommendedName>
    <alternativeName>
        <fullName evidence="10">Periplasmic folding chaperone</fullName>
    </alternativeName>
</protein>
<dbReference type="Proteomes" id="UP000076923">
    <property type="component" value="Unassembled WGS sequence"/>
</dbReference>
<keyword evidence="4" id="KW-0812">Transmembrane</keyword>
<evidence type="ECO:0000313" key="13">
    <source>
        <dbReference type="EMBL" id="OAD45762.1"/>
    </source>
</evidence>
<evidence type="ECO:0000259" key="12">
    <source>
        <dbReference type="PROSITE" id="PS50198"/>
    </source>
</evidence>
<keyword evidence="3" id="KW-0997">Cell inner membrane</keyword>
<sequence length="696" mass="77014">MAILSKIRERSMFLIIIIGLALFAFVLDPSTLGDFFNSSKVNQVGEVNGESISLQEFTAELEAYKQQVGNGVTEMQASKNVWDNIVRKKIYQNQLSEAGITVGEADVWNEVINAPSVKDNPQFQNEVGFFDEVKFKQFLADTKLNNPEMWGAWSNYMTQIRDNGERNTYNNLVTAGLSASLKEGESQYFADNTKLTSQFVFVPYTSISDSLVTVSKGEIESYVKANSNDFKVEESRDISYVQFNIAATTEDENAIKASVSELIEDFKSTSNEREFLSENDSDTSIDDSFKFQREVNATVASEIFKGAKGDVFGPYKEQGYFKISKITDVTSMPDSARASHILIPFLGAQRVAADVTRTQDEAKVLADSILTVVKRNKNKFEDLAKTMSSDLGSGAKGGDLDWFTYSRMTPKFRDFVFEGNKGDIGVVETPFGFHVIKIDGQKNKQTALKLATFSRQIIASESTENAVFQKSEQFALASSKDNKFFEVAKENNYVTKPAIGLKVLDENVPGLGNQRQIISWAFSNDTKAGDFKRFDLEGSHVVAFVTAKTEKGLMSAAKATSSVKPILVNQKKAKLIADKFNGTTLADIAKDNNTNVRNASGINLKSPTLSGAGSEPKVVGAMYNAEINKVYKNIEGNRGVYAFTVTNKELPTALPNYEAVRKSIAESRKTKTFAIYEAIKNASDVEDYRSNLYTSN</sequence>
<feature type="domain" description="PpiC" evidence="12">
    <location>
        <begin position="333"/>
        <end position="440"/>
    </location>
</feature>
<dbReference type="AlphaFoldDB" id="A0A176TD15"/>
<dbReference type="GO" id="GO:0003755">
    <property type="term" value="F:peptidyl-prolyl cis-trans isomerase activity"/>
    <property type="evidence" value="ECO:0007669"/>
    <property type="project" value="UniProtKB-KW"/>
</dbReference>
<dbReference type="GO" id="GO:0005886">
    <property type="term" value="C:plasma membrane"/>
    <property type="evidence" value="ECO:0007669"/>
    <property type="project" value="UniProtKB-SubCell"/>
</dbReference>
<dbReference type="Pfam" id="PF13616">
    <property type="entry name" value="Rotamase_3"/>
    <property type="match status" value="1"/>
</dbReference>
<evidence type="ECO:0000256" key="2">
    <source>
        <dbReference type="ARBA" id="ARBA00022475"/>
    </source>
</evidence>
<proteinExistence type="inferred from homology"/>
<comment type="subcellular location">
    <subcellularLocation>
        <location evidence="1">Cell inner membrane</location>
        <topology evidence="1">Single-pass type II membrane protein</topology>
        <orientation evidence="1">Periplasmic side</orientation>
    </subcellularLocation>
</comment>
<comment type="similarity">
    <text evidence="8">Belongs to the PpiD chaperone family.</text>
</comment>
<keyword evidence="2" id="KW-1003">Cell membrane</keyword>
<evidence type="ECO:0000256" key="4">
    <source>
        <dbReference type="ARBA" id="ARBA00022692"/>
    </source>
</evidence>
<dbReference type="Pfam" id="PF13623">
    <property type="entry name" value="SurA_N_2"/>
    <property type="match status" value="1"/>
</dbReference>
<evidence type="ECO:0000256" key="11">
    <source>
        <dbReference type="PROSITE-ProRule" id="PRU00278"/>
    </source>
</evidence>
<evidence type="ECO:0000256" key="5">
    <source>
        <dbReference type="ARBA" id="ARBA00022989"/>
    </source>
</evidence>
<dbReference type="EMBL" id="LVWE01000010">
    <property type="protein sequence ID" value="OAD45762.1"/>
    <property type="molecule type" value="Genomic_DNA"/>
</dbReference>
<dbReference type="OrthoDB" id="9812372at2"/>
<dbReference type="SUPFAM" id="SSF109998">
    <property type="entry name" value="Triger factor/SurA peptide-binding domain-like"/>
    <property type="match status" value="1"/>
</dbReference>
<evidence type="ECO:0000256" key="6">
    <source>
        <dbReference type="ARBA" id="ARBA00023136"/>
    </source>
</evidence>
<accession>A0A176TD15</accession>
<evidence type="ECO:0000256" key="10">
    <source>
        <dbReference type="ARBA" id="ARBA00042775"/>
    </source>
</evidence>
<dbReference type="RefSeq" id="WP_068448721.1">
    <property type="nucleotide sequence ID" value="NZ_CP150660.1"/>
</dbReference>
<evidence type="ECO:0000256" key="7">
    <source>
        <dbReference type="ARBA" id="ARBA00023186"/>
    </source>
</evidence>
<evidence type="ECO:0000256" key="8">
    <source>
        <dbReference type="ARBA" id="ARBA00038408"/>
    </source>
</evidence>
<dbReference type="InterPro" id="IPR046357">
    <property type="entry name" value="PPIase_dom_sf"/>
</dbReference>
<comment type="caution">
    <text evidence="13">The sequence shown here is derived from an EMBL/GenBank/DDBJ whole genome shotgun (WGS) entry which is preliminary data.</text>
</comment>
<keyword evidence="5" id="KW-1133">Transmembrane helix</keyword>